<reference evidence="1" key="2">
    <citation type="journal article" date="2021" name="Microbiome">
        <title>Successional dynamics and alternative stable states in a saline activated sludge microbial community over 9 years.</title>
        <authorList>
            <person name="Wang Y."/>
            <person name="Ye J."/>
            <person name="Ju F."/>
            <person name="Liu L."/>
            <person name="Boyd J.A."/>
            <person name="Deng Y."/>
            <person name="Parks D.H."/>
            <person name="Jiang X."/>
            <person name="Yin X."/>
            <person name="Woodcroft B.J."/>
            <person name="Tyson G.W."/>
            <person name="Hugenholtz P."/>
            <person name="Polz M.F."/>
            <person name="Zhang T."/>
        </authorList>
    </citation>
    <scope>NUCLEOTIDE SEQUENCE</scope>
    <source>
        <strain evidence="1">HKST-UBA13</strain>
    </source>
</reference>
<reference evidence="1" key="1">
    <citation type="submission" date="2020-04" db="EMBL/GenBank/DDBJ databases">
        <authorList>
            <person name="Zhang T."/>
        </authorList>
    </citation>
    <scope>NUCLEOTIDE SEQUENCE</scope>
    <source>
        <strain evidence="1">HKST-UBA13</strain>
    </source>
</reference>
<comment type="caution">
    <text evidence="1">The sequence shown here is derived from an EMBL/GenBank/DDBJ whole genome shotgun (WGS) entry which is preliminary data.</text>
</comment>
<dbReference type="AlphaFoldDB" id="A0A955L1D2"/>
<protein>
    <submittedName>
        <fullName evidence="1">Uncharacterized protein</fullName>
    </submittedName>
</protein>
<evidence type="ECO:0000313" key="1">
    <source>
        <dbReference type="EMBL" id="MCA9381153.1"/>
    </source>
</evidence>
<dbReference type="EMBL" id="JAGQLJ010000052">
    <property type="protein sequence ID" value="MCA9381153.1"/>
    <property type="molecule type" value="Genomic_DNA"/>
</dbReference>
<sequence>MSTPNLLQQGVLVQDKQYYNPNTHITESNLFAAGIRKEVPMDDLGLVKTWTQIFRNVQPLYNFDQIAKTTVSVESDKGFTWTTAVALENPMVVEDLSESDKPGIDGQEFKVAFNRPFSVTNVITYDHIHNKFQLIVTKEPYKDGDRWVHHLKIDGVAAKNAYLSKEFLSPGTQYYKITSRRGDNNDTVASTFQSEVGERVWHYRLSNTEIAKGFSIDKKSLIQLQSGKSKDMGTDFRVWELYKFAPGSDAYKYMIGEPSTNITKIVNEVYKGDAKAAKKDIIGKNWFMEIERATMDQLMYEWTMNLMWGTGGTTSVQFDTMQTSPGLYWQHRNYGTVVKYNFPTMSLDFLRARIEEHFKHRIDFQAEGEFLFEVGAGLYEFLQKEIKKEFIAAGLVVQVGESERFLSGNRQELDFTMRFKSFFLKTFPKIKITIVHKPALDPVFANNISNPKIDRNYRLSSFTGILYDLNDIEADNIKLVKWAYDDKLRYQKLIGNIDWADQNATFISSGNFSGIKGTISMRHANMWLVDPTKSLMFELINPMTGSK</sequence>
<name>A0A955L1D2_9BACT</name>
<organism evidence="1 2">
    <name type="scientific">Candidatus Dojkabacteria bacterium</name>
    <dbReference type="NCBI Taxonomy" id="2099670"/>
    <lineage>
        <taxon>Bacteria</taxon>
        <taxon>Candidatus Dojkabacteria</taxon>
    </lineage>
</organism>
<dbReference type="Proteomes" id="UP000775877">
    <property type="component" value="Unassembled WGS sequence"/>
</dbReference>
<evidence type="ECO:0000313" key="2">
    <source>
        <dbReference type="Proteomes" id="UP000775877"/>
    </source>
</evidence>
<accession>A0A955L1D2</accession>
<gene>
    <name evidence="1" type="ORF">KC678_02720</name>
</gene>
<proteinExistence type="predicted"/>